<evidence type="ECO:0000256" key="2">
    <source>
        <dbReference type="ARBA" id="ARBA00022692"/>
    </source>
</evidence>
<evidence type="ECO:0000256" key="5">
    <source>
        <dbReference type="ARBA" id="ARBA00023157"/>
    </source>
</evidence>
<dbReference type="Proteomes" id="UP001152795">
    <property type="component" value="Unassembled WGS sequence"/>
</dbReference>
<dbReference type="PROSITE" id="PS50261">
    <property type="entry name" value="G_PROTEIN_RECEP_F2_4"/>
    <property type="match status" value="1"/>
</dbReference>
<proteinExistence type="predicted"/>
<dbReference type="InterPro" id="IPR053231">
    <property type="entry name" value="GPCR_LN-TM7"/>
</dbReference>
<dbReference type="Pfam" id="PF00002">
    <property type="entry name" value="7tm_2"/>
    <property type="match status" value="1"/>
</dbReference>
<evidence type="ECO:0000313" key="7">
    <source>
        <dbReference type="Proteomes" id="UP001152795"/>
    </source>
</evidence>
<sequence length="970" mass="112829">MAMKLLIVITTLALHYAYEYQDANILEQNTFRKQQNTRFVQQRTTGMFQKGRMVKTSRTIDVDGSNSRKLSGGKLGYNSNKIKERAFNVSALKRIAFKKQQKMDFKRVRRETTHQNTTEQSLQCEVVSLSCRNCCENSNNCPHKTNFCRCDSLCTFYNDCCVDFQTFCGTRKEISFGVDPQQLSCMAPRHVDTRSRESDHIWMVNKCPKNRKIDDISRNCETADGIKLLNITTMRKLLPVVDKNTNLLFRNEFCAQCNGIEKFEYFGFNMRCYVVPPATITSFEELVEFAKLYCETKEFISIFRDVHQAVRECIQYFRYLCPTLKELNEKCDRHILSTYHCISITHWCNLNISKWDVLAYDRCMQSSESLSDMPEEGPTRIEHAIASFTVVLRLSKGAPFAKVQGTRCMNGLFYDPYLETCRYGESIRPPLKENFDRFDVVVWLDIRNFETLVSIYWTMPTLNEAISSLAQLFNFKYSQVSALQYIPTETGKRPETQIMRFKLELTDEQTLRLGKANNNTLSHFEKHPKNSTNYLPLQRLLFFSGKFNITVSNEIVTIFKTTSRQLECIRKHTFLQGNYTSVQNGKYYFINSTGKTFARNQVFLGENKSISVCERIVFSTCVGRRINLTSDEYVKFENLSIFYNRTKKIYDFGEYDIEDGKIFMCIPEKPSEPIHAMPSDSVFIETYLTLICVGLSLVSLFLVIQTYLIFAELRNLPGKNLLSLSLSLFLVQLLWLIPDAWYPSTFCLVVAVLKHYLFLVSFVAMAAIAWDSYTVFASKDFGIRKDSASTKPENKKFYKCSAIVWGLPAMSVVACTVVDQKDIYAVYVNELWCWFDNIQAQKYLFVVPVGLLLLFNVTFFALTVFCMQRSHSRTRLILSDESHKTMFWIYLKLSALMGFSWLFGLIYLLWRTPVFSYLFVIFASLQGVYIALAFVVKKSVWEKYKKLFGRQNKYQPDYRRKLCKSRETRV</sequence>
<comment type="subcellular location">
    <subcellularLocation>
        <location evidence="1">Membrane</location>
        <topology evidence="1">Multi-pass membrane protein</topology>
    </subcellularLocation>
</comment>
<dbReference type="InterPro" id="IPR017981">
    <property type="entry name" value="GPCR_2-like_7TM"/>
</dbReference>
<evidence type="ECO:0000256" key="3">
    <source>
        <dbReference type="ARBA" id="ARBA00022989"/>
    </source>
</evidence>
<keyword evidence="6" id="KW-0675">Receptor</keyword>
<dbReference type="CDD" id="cd15039">
    <property type="entry name" value="7tmB3_Methuselah-like"/>
    <property type="match status" value="1"/>
</dbReference>
<keyword evidence="2" id="KW-0812">Transmembrane</keyword>
<dbReference type="PROSITE" id="PS50958">
    <property type="entry name" value="SMB_2"/>
    <property type="match status" value="1"/>
</dbReference>
<accession>A0A6S7GKT4</accession>
<reference evidence="6" key="1">
    <citation type="submission" date="2020-04" db="EMBL/GenBank/DDBJ databases">
        <authorList>
            <person name="Alioto T."/>
            <person name="Alioto T."/>
            <person name="Gomez Garrido J."/>
        </authorList>
    </citation>
    <scope>NUCLEOTIDE SEQUENCE</scope>
    <source>
        <strain evidence="6">A484AB</strain>
    </source>
</reference>
<dbReference type="Gene3D" id="1.20.1070.10">
    <property type="entry name" value="Rhodopsin 7-helix transmembrane proteins"/>
    <property type="match status" value="1"/>
</dbReference>
<dbReference type="AlphaFoldDB" id="A0A6S7GKT4"/>
<dbReference type="InterPro" id="IPR000832">
    <property type="entry name" value="GPCR_2_secretin-like"/>
</dbReference>
<dbReference type="GO" id="GO:0007166">
    <property type="term" value="P:cell surface receptor signaling pathway"/>
    <property type="evidence" value="ECO:0007669"/>
    <property type="project" value="InterPro"/>
</dbReference>
<dbReference type="SUPFAM" id="SSF81321">
    <property type="entry name" value="Family A G protein-coupled receptor-like"/>
    <property type="match status" value="1"/>
</dbReference>
<evidence type="ECO:0000256" key="4">
    <source>
        <dbReference type="ARBA" id="ARBA00023136"/>
    </source>
</evidence>
<organism evidence="6 7">
    <name type="scientific">Paramuricea clavata</name>
    <name type="common">Red gorgonian</name>
    <name type="synonym">Violescent sea-whip</name>
    <dbReference type="NCBI Taxonomy" id="317549"/>
    <lineage>
        <taxon>Eukaryota</taxon>
        <taxon>Metazoa</taxon>
        <taxon>Cnidaria</taxon>
        <taxon>Anthozoa</taxon>
        <taxon>Octocorallia</taxon>
        <taxon>Malacalcyonacea</taxon>
        <taxon>Plexauridae</taxon>
        <taxon>Paramuricea</taxon>
    </lineage>
</organism>
<dbReference type="OrthoDB" id="5959886at2759"/>
<dbReference type="PANTHER" id="PTHR45902:SF1">
    <property type="entry name" value="LATROPHILIN RECEPTOR-LIKE PROTEIN A"/>
    <property type="match status" value="1"/>
</dbReference>
<keyword evidence="3" id="KW-1133">Transmembrane helix</keyword>
<keyword evidence="5" id="KW-1015">Disulfide bond</keyword>
<gene>
    <name evidence="6" type="ORF">PACLA_8A063682</name>
</gene>
<dbReference type="EMBL" id="CACRXK020001634">
    <property type="protein sequence ID" value="CAB3990279.1"/>
    <property type="molecule type" value="Genomic_DNA"/>
</dbReference>
<protein>
    <submittedName>
        <fullName evidence="6">G- coupled receptor Mth2</fullName>
    </submittedName>
</protein>
<keyword evidence="7" id="KW-1185">Reference proteome</keyword>
<dbReference type="GO" id="GO:0004930">
    <property type="term" value="F:G protein-coupled receptor activity"/>
    <property type="evidence" value="ECO:0007669"/>
    <property type="project" value="InterPro"/>
</dbReference>
<dbReference type="GO" id="GO:0016020">
    <property type="term" value="C:membrane"/>
    <property type="evidence" value="ECO:0007669"/>
    <property type="project" value="UniProtKB-SubCell"/>
</dbReference>
<evidence type="ECO:0000256" key="1">
    <source>
        <dbReference type="ARBA" id="ARBA00004141"/>
    </source>
</evidence>
<keyword evidence="4" id="KW-0472">Membrane</keyword>
<name>A0A6S7GKT4_PARCT</name>
<comment type="caution">
    <text evidence="6">The sequence shown here is derived from an EMBL/GenBank/DDBJ whole genome shotgun (WGS) entry which is preliminary data.</text>
</comment>
<dbReference type="PANTHER" id="PTHR45902">
    <property type="entry name" value="LATROPHILIN RECEPTOR-LIKE PROTEIN A"/>
    <property type="match status" value="1"/>
</dbReference>
<dbReference type="InterPro" id="IPR001212">
    <property type="entry name" value="Somatomedin_B_dom"/>
</dbReference>
<dbReference type="PROSITE" id="PS00524">
    <property type="entry name" value="SMB_1"/>
    <property type="match status" value="1"/>
</dbReference>
<evidence type="ECO:0000313" key="6">
    <source>
        <dbReference type="EMBL" id="CAB3990279.1"/>
    </source>
</evidence>